<evidence type="ECO:0000313" key="2">
    <source>
        <dbReference type="Proteomes" id="UP001153334"/>
    </source>
</evidence>
<gene>
    <name evidence="1" type="ORF">ONZ43_g1593</name>
</gene>
<dbReference type="EMBL" id="JAPESX010000284">
    <property type="protein sequence ID" value="KAJ8122133.1"/>
    <property type="molecule type" value="Genomic_DNA"/>
</dbReference>
<dbReference type="Proteomes" id="UP001153334">
    <property type="component" value="Unassembled WGS sequence"/>
</dbReference>
<comment type="caution">
    <text evidence="1">The sequence shown here is derived from an EMBL/GenBank/DDBJ whole genome shotgun (WGS) entry which is preliminary data.</text>
</comment>
<name>A0ACC2J3S5_9PEZI</name>
<proteinExistence type="predicted"/>
<evidence type="ECO:0000313" key="1">
    <source>
        <dbReference type="EMBL" id="KAJ8122133.1"/>
    </source>
</evidence>
<reference evidence="1" key="1">
    <citation type="submission" date="2022-11" db="EMBL/GenBank/DDBJ databases">
        <title>Genome Sequence of Nemania bipapillata.</title>
        <authorList>
            <person name="Buettner E."/>
        </authorList>
    </citation>
    <scope>NUCLEOTIDE SEQUENCE</scope>
    <source>
        <strain evidence="1">CP14</strain>
    </source>
</reference>
<sequence>MSVELMAAIIGARHAATFDGGIVIKGFSSMFVPVKRTKDGIQWHYVANTDPDVQLSYDEGVKQCSTRLLLLDLDFASLGTARSFIGWNSEVELRVGNETNDFDNIEFSDAPEVKSTLQIPGGSIGFQQFGFAQIDVTFGKRDGKCHFQRNSSYRRIVAAAERMFIALFDTGERRGCLVPASGLLLHILRHRISSGLGGVPASKVKIAFADNSTETLLKNAKLRLSPEEDEPLLLEEAVSEIWSILELLQAQSVSAEKNSKLEIHGTWQERLFAYEYKAIVEDWSPMPLKELGIRKTCGGWPKLVRDVNALVLLANGFGDLIRPIGNQSLCHQWKALPRELDYMAVPVNVLLSLYSLAGCRQTKNRLTATNLQLHGRGTSLFQPCPTPKEERCSCDRLQQVVSNSSFGQICVPELIEGNGAVIIGESGSLLRRLTKRSAPKITGTLSQASTVFDSETSSTNWSSDASKSSLGSESSDFRPSYTNSPASSVDDSSDPRKKLDSMKAGLLSFCQRRKRSQSEASLSSSLAISSPRPVKQPCLDQSLHRKTLPIDDPRS</sequence>
<keyword evidence="2" id="KW-1185">Reference proteome</keyword>
<organism evidence="1 2">
    <name type="scientific">Nemania bipapillata</name>
    <dbReference type="NCBI Taxonomy" id="110536"/>
    <lineage>
        <taxon>Eukaryota</taxon>
        <taxon>Fungi</taxon>
        <taxon>Dikarya</taxon>
        <taxon>Ascomycota</taxon>
        <taxon>Pezizomycotina</taxon>
        <taxon>Sordariomycetes</taxon>
        <taxon>Xylariomycetidae</taxon>
        <taxon>Xylariales</taxon>
        <taxon>Xylariaceae</taxon>
        <taxon>Nemania</taxon>
    </lineage>
</organism>
<protein>
    <submittedName>
        <fullName evidence="1">Uncharacterized protein</fullName>
    </submittedName>
</protein>
<accession>A0ACC2J3S5</accession>